<accession>A0ABV2AH36</accession>
<dbReference type="Gene3D" id="3.40.50.1910">
    <property type="match status" value="1"/>
</dbReference>
<organism evidence="2 3">
    <name type="scientific">Bonamia ostreae</name>
    <dbReference type="NCBI Taxonomy" id="126728"/>
    <lineage>
        <taxon>Eukaryota</taxon>
        <taxon>Sar</taxon>
        <taxon>Rhizaria</taxon>
        <taxon>Endomyxa</taxon>
        <taxon>Ascetosporea</taxon>
        <taxon>Haplosporida</taxon>
        <taxon>Bonamia</taxon>
    </lineage>
</organism>
<dbReference type="InterPro" id="IPR027482">
    <property type="entry name" value="Sec1-like_dom2"/>
</dbReference>
<keyword evidence="3" id="KW-1185">Reference proteome</keyword>
<comment type="similarity">
    <text evidence="1">Belongs to the STXBP/unc-18/SEC1 family.</text>
</comment>
<gene>
    <name evidence="2" type="primary">sec1</name>
    <name evidence="2" type="ORF">MHBO_000869</name>
</gene>
<comment type="caution">
    <text evidence="2">The sequence shown here is derived from an EMBL/GenBank/DDBJ whole genome shotgun (WGS) entry which is preliminary data.</text>
</comment>
<name>A0ABV2AH36_9EUKA</name>
<dbReference type="Pfam" id="PF00995">
    <property type="entry name" value="Sec1"/>
    <property type="match status" value="1"/>
</dbReference>
<evidence type="ECO:0000313" key="3">
    <source>
        <dbReference type="Proteomes" id="UP001439008"/>
    </source>
</evidence>
<dbReference type="InterPro" id="IPR043127">
    <property type="entry name" value="Sec-1-like_dom3a"/>
</dbReference>
<sequence>MVKQMLIDDPIWNEFSDVHIATVIREIPEKSKEFVSNNPLLKIKQTSHKQLKDLSKALNQAPQYKKLSESFSKNISIAKACMDKYKEHNLGALSEFEQDMATNLKEGGKVFTKKKALEKIANFMKDDSIATAKKLRLIMILQTSYANVPKSDIESLMESAKLNNKQKKACRNISFLGTTEEIPNETLERNKLIQKESKLNLSRYEPKIKNVLKEICEDTLSKKNFPYVQEPPPEKSMKRGRRKKNKEMCKIIVFVAGGLSYSEIRCCSEVSKTYSRDVIAGSTDVVSPKEFMRELIQIN</sequence>
<dbReference type="InterPro" id="IPR001619">
    <property type="entry name" value="Sec1-like"/>
</dbReference>
<evidence type="ECO:0000313" key="2">
    <source>
        <dbReference type="EMBL" id="MES1918986.1"/>
    </source>
</evidence>
<dbReference type="Proteomes" id="UP001439008">
    <property type="component" value="Unassembled WGS sequence"/>
</dbReference>
<dbReference type="SUPFAM" id="SSF56815">
    <property type="entry name" value="Sec1/munc18-like (SM) proteins"/>
    <property type="match status" value="1"/>
</dbReference>
<proteinExistence type="inferred from homology"/>
<dbReference type="Gene3D" id="3.90.830.10">
    <property type="entry name" value="Syntaxin Binding Protein 1, Chain A, domain 2"/>
    <property type="match status" value="1"/>
</dbReference>
<protein>
    <submittedName>
        <fullName evidence="2">Syntaxin binding protein 1</fullName>
    </submittedName>
</protein>
<dbReference type="PANTHER" id="PTHR11679">
    <property type="entry name" value="VESICLE PROTEIN SORTING-ASSOCIATED"/>
    <property type="match status" value="1"/>
</dbReference>
<evidence type="ECO:0000256" key="1">
    <source>
        <dbReference type="ARBA" id="ARBA00009884"/>
    </source>
</evidence>
<dbReference type="InterPro" id="IPR036045">
    <property type="entry name" value="Sec1-like_sf"/>
</dbReference>
<reference evidence="2 3" key="1">
    <citation type="journal article" date="2024" name="BMC Biol.">
        <title>Comparative genomics of Ascetosporea gives new insight into the evolutionary basis for animal parasitism in Rhizaria.</title>
        <authorList>
            <person name="Hiltunen Thoren M."/>
            <person name="Onut-Brannstrom I."/>
            <person name="Alfjorden A."/>
            <person name="Peckova H."/>
            <person name="Swords F."/>
            <person name="Hooper C."/>
            <person name="Holzer A.S."/>
            <person name="Bass D."/>
            <person name="Burki F."/>
        </authorList>
    </citation>
    <scope>NUCLEOTIDE SEQUENCE [LARGE SCALE GENOMIC DNA]</scope>
    <source>
        <strain evidence="2">20-A016</strain>
    </source>
</reference>
<dbReference type="EMBL" id="JBDODL010000172">
    <property type="protein sequence ID" value="MES1918986.1"/>
    <property type="molecule type" value="Genomic_DNA"/>
</dbReference>